<gene>
    <name evidence="1" type="ORF">CBW46_013370</name>
</gene>
<name>A0A2W1NZW3_PAEXE</name>
<proteinExistence type="predicted"/>
<accession>A0A2W1NZW3</accession>
<organism evidence="1 2">
    <name type="scientific">Paenibacillus xerothermodurans</name>
    <dbReference type="NCBI Taxonomy" id="1977292"/>
    <lineage>
        <taxon>Bacteria</taxon>
        <taxon>Bacillati</taxon>
        <taxon>Bacillota</taxon>
        <taxon>Bacilli</taxon>
        <taxon>Bacillales</taxon>
        <taxon>Paenibacillaceae</taxon>
        <taxon>Paenibacillus</taxon>
    </lineage>
</organism>
<comment type="caution">
    <text evidence="1">The sequence shown here is derived from an EMBL/GenBank/DDBJ whole genome shotgun (WGS) entry which is preliminary data.</text>
</comment>
<dbReference type="Proteomes" id="UP000214746">
    <property type="component" value="Unassembled WGS sequence"/>
</dbReference>
<reference evidence="1" key="1">
    <citation type="submission" date="2018-06" db="EMBL/GenBank/DDBJ databases">
        <title>Paenibacillus xerothermodurans sp. nov. an extremely dry heat resistant spore forming bacterium isolated from the soil of Cape Canaveral, Florida.</title>
        <authorList>
            <person name="Seuylemezian A."/>
            <person name="Kaur N."/>
            <person name="Patil P."/>
            <person name="Patil P."/>
            <person name="Mayilraj S."/>
            <person name="Vaishampayan P."/>
        </authorList>
    </citation>
    <scope>NUCLEOTIDE SEQUENCE [LARGE SCALE GENOMIC DNA]</scope>
    <source>
        <strain evidence="1">ATCC 27380</strain>
    </source>
</reference>
<keyword evidence="2" id="KW-1185">Reference proteome</keyword>
<sequence length="78" mass="8883">MAETYRKSRVEHYLERLEVRRQALKGQLEMSELEPSREFIRGQLSATDLIICEIAAEFGFDKAKEEGGESNGGKSHPK</sequence>
<dbReference type="OrthoDB" id="2938768at2"/>
<dbReference type="AlphaFoldDB" id="A0A2W1NZW3"/>
<protein>
    <submittedName>
        <fullName evidence="1">Uncharacterized protein</fullName>
    </submittedName>
</protein>
<dbReference type="RefSeq" id="WP_089200498.1">
    <property type="nucleotide sequence ID" value="NZ_NHRJ02000007.1"/>
</dbReference>
<evidence type="ECO:0000313" key="2">
    <source>
        <dbReference type="Proteomes" id="UP000214746"/>
    </source>
</evidence>
<dbReference type="EMBL" id="NHRJ02000007">
    <property type="protein sequence ID" value="PZE20418.1"/>
    <property type="molecule type" value="Genomic_DNA"/>
</dbReference>
<evidence type="ECO:0000313" key="1">
    <source>
        <dbReference type="EMBL" id="PZE20418.1"/>
    </source>
</evidence>